<sequence>MGSIIGLLAVLLVLPGCSLASITYEKVIACAVRYPHVDAYSTEFIP</sequence>
<feature type="signal peptide" evidence="1">
    <location>
        <begin position="1"/>
        <end position="20"/>
    </location>
</feature>
<accession>A0A1I8AP59</accession>
<dbReference type="AlphaFoldDB" id="A0A1I8AP59"/>
<keyword evidence="2" id="KW-1185">Reference proteome</keyword>
<name>A0A1I8AP59_9BILA</name>
<evidence type="ECO:0000313" key="2">
    <source>
        <dbReference type="Proteomes" id="UP000095287"/>
    </source>
</evidence>
<dbReference type="WBParaSite" id="L893_g7740.t1">
    <property type="protein sequence ID" value="L893_g7740.t1"/>
    <property type="gene ID" value="L893_g7740"/>
</dbReference>
<proteinExistence type="predicted"/>
<keyword evidence="1" id="KW-0732">Signal</keyword>
<evidence type="ECO:0000256" key="1">
    <source>
        <dbReference type="SAM" id="SignalP"/>
    </source>
</evidence>
<evidence type="ECO:0000313" key="3">
    <source>
        <dbReference type="WBParaSite" id="L893_g7740.t1"/>
    </source>
</evidence>
<reference evidence="3" key="1">
    <citation type="submission" date="2016-11" db="UniProtKB">
        <authorList>
            <consortium name="WormBaseParasite"/>
        </authorList>
    </citation>
    <scope>IDENTIFICATION</scope>
</reference>
<protein>
    <submittedName>
        <fullName evidence="3">Col_cuticle_N domain-containing protein</fullName>
    </submittedName>
</protein>
<dbReference type="Proteomes" id="UP000095287">
    <property type="component" value="Unplaced"/>
</dbReference>
<organism evidence="2 3">
    <name type="scientific">Steinernema glaseri</name>
    <dbReference type="NCBI Taxonomy" id="37863"/>
    <lineage>
        <taxon>Eukaryota</taxon>
        <taxon>Metazoa</taxon>
        <taxon>Ecdysozoa</taxon>
        <taxon>Nematoda</taxon>
        <taxon>Chromadorea</taxon>
        <taxon>Rhabditida</taxon>
        <taxon>Tylenchina</taxon>
        <taxon>Panagrolaimomorpha</taxon>
        <taxon>Strongyloidoidea</taxon>
        <taxon>Steinernematidae</taxon>
        <taxon>Steinernema</taxon>
    </lineage>
</organism>
<feature type="chain" id="PRO_5009314925" evidence="1">
    <location>
        <begin position="21"/>
        <end position="46"/>
    </location>
</feature>